<feature type="chain" id="PRO_5002841407" description="Phosphatidylinositol-specific phospholipase C X domain-containing protein" evidence="2">
    <location>
        <begin position="34"/>
        <end position="543"/>
    </location>
</feature>
<evidence type="ECO:0000256" key="2">
    <source>
        <dbReference type="SAM" id="SignalP"/>
    </source>
</evidence>
<dbReference type="PANTHER" id="PTHR13593:SF113">
    <property type="entry name" value="SI:DKEY-266F7.9"/>
    <property type="match status" value="1"/>
</dbReference>
<dbReference type="KEGG" id="tps:THAPS_7085"/>
<dbReference type="EMBL" id="CP001160">
    <property type="protein sequence ID" value="ACI64956.1"/>
    <property type="molecule type" value="Genomic_DNA"/>
</dbReference>
<reference evidence="3 4" key="1">
    <citation type="journal article" date="2004" name="Science">
        <title>The genome of the diatom Thalassiosira pseudonana: ecology, evolution, and metabolism.</title>
        <authorList>
            <person name="Armbrust E.V."/>
            <person name="Berges J.A."/>
            <person name="Bowler C."/>
            <person name="Green B.R."/>
            <person name="Martinez D."/>
            <person name="Putnam N.H."/>
            <person name="Zhou S."/>
            <person name="Allen A.E."/>
            <person name="Apt K.E."/>
            <person name="Bechner M."/>
            <person name="Brzezinski M.A."/>
            <person name="Chaal B.K."/>
            <person name="Chiovitti A."/>
            <person name="Davis A.K."/>
            <person name="Demarest M.S."/>
            <person name="Detter J.C."/>
            <person name="Glavina T."/>
            <person name="Goodstein D."/>
            <person name="Hadi M.Z."/>
            <person name="Hellsten U."/>
            <person name="Hildebrand M."/>
            <person name="Jenkins B.D."/>
            <person name="Jurka J."/>
            <person name="Kapitonov V.V."/>
            <person name="Kroger N."/>
            <person name="Lau W.W."/>
            <person name="Lane T.W."/>
            <person name="Larimer F.W."/>
            <person name="Lippmeier J.C."/>
            <person name="Lucas S."/>
            <person name="Medina M."/>
            <person name="Montsant A."/>
            <person name="Obornik M."/>
            <person name="Parker M.S."/>
            <person name="Palenik B."/>
            <person name="Pazour G.J."/>
            <person name="Richardson P.M."/>
            <person name="Rynearson T.A."/>
            <person name="Saito M.A."/>
            <person name="Schwartz D.C."/>
            <person name="Thamatrakoln K."/>
            <person name="Valentin K."/>
            <person name="Vardi A."/>
            <person name="Wilkerson F.P."/>
            <person name="Rokhsar D.S."/>
        </authorList>
    </citation>
    <scope>NUCLEOTIDE SEQUENCE [LARGE SCALE GENOMIC DNA]</scope>
    <source>
        <strain evidence="3 4">CCMP1335</strain>
    </source>
</reference>
<dbReference type="AlphaFoldDB" id="B5YNB1"/>
<dbReference type="Gene3D" id="3.20.20.190">
    <property type="entry name" value="Phosphatidylinositol (PI) phosphodiesterase"/>
    <property type="match status" value="1"/>
</dbReference>
<dbReference type="OMA" id="DMYASFC"/>
<dbReference type="HOGENOM" id="CLU_502079_0_0_1"/>
<keyword evidence="2" id="KW-0732">Signal</keyword>
<proteinExistence type="predicted"/>
<dbReference type="PANTHER" id="PTHR13593">
    <property type="match status" value="1"/>
</dbReference>
<accession>B5YNB1</accession>
<keyword evidence="1" id="KW-0812">Transmembrane</keyword>
<dbReference type="GeneID" id="7447097"/>
<keyword evidence="1" id="KW-1133">Transmembrane helix</keyword>
<gene>
    <name evidence="3" type="ORF">THAPS_7085</name>
</gene>
<dbReference type="InParanoid" id="B5YNB1"/>
<dbReference type="PROSITE" id="PS50007">
    <property type="entry name" value="PIPLC_X_DOMAIN"/>
    <property type="match status" value="1"/>
</dbReference>
<sequence>MPLPQASTSVHLLTTLTLIFTIAIGPHLPIAHGYHRSPCKSSSVRRQFQFSECYVPNMNPDLYLTQASFLMAHDAATGYLNAKVSGINRTNANDSTSQNNNGLKNTVTTRLLSLYGKTQVGSVYDQLNDGARALDLRPKLYNNGTIGFHHGSLLDIPLTSVNLEGLLEDAKKWCSENPKELVIIFHSELVHEAGQNGLSSQVYAKTTDDANNDDANAGNDDDAQENYAYYNDQQEQYEYENDDVQHAYDGYDYFYTGIAELKKVYKDAGVPYYSCNEMSGLTVEEAMDMADLSKSGGKGYLLAVDRHDMYASFCGKTNWVESQLVTCYSTYGSNNNKQQQNSDTDSQAYVLCTDTKNTGKFKLNALQSYVKASANNEPSDYANDLGPPDDDLYYPFNQIQGFWQVDATSVQVGLLHASTLLDDNRMSKVNREMVKMAYHEEFDSISVFAMDNVALNGLAMFSVLRNQCGQSTMDSDDDTPACGQDLIMPQMTSSQHLPVFWNIVLFLVYGSLLVIVATMLYQAFKLRNRGSQDHRVTCNGQLI</sequence>
<organism evidence="3 4">
    <name type="scientific">Thalassiosira pseudonana</name>
    <name type="common">Marine diatom</name>
    <name type="synonym">Cyclotella nana</name>
    <dbReference type="NCBI Taxonomy" id="35128"/>
    <lineage>
        <taxon>Eukaryota</taxon>
        <taxon>Sar</taxon>
        <taxon>Stramenopiles</taxon>
        <taxon>Ochrophyta</taxon>
        <taxon>Bacillariophyta</taxon>
        <taxon>Coscinodiscophyceae</taxon>
        <taxon>Thalassiosirophycidae</taxon>
        <taxon>Thalassiosirales</taxon>
        <taxon>Thalassiosiraceae</taxon>
        <taxon>Thalassiosira</taxon>
    </lineage>
</organism>
<keyword evidence="4" id="KW-1185">Reference proteome</keyword>
<name>B5YNB1_THAPS</name>
<dbReference type="GO" id="GO:0008081">
    <property type="term" value="F:phosphoric diester hydrolase activity"/>
    <property type="evidence" value="ECO:0000318"/>
    <property type="project" value="GO_Central"/>
</dbReference>
<dbReference type="RefSeq" id="XP_002296239.1">
    <property type="nucleotide sequence ID" value="XM_002296203.1"/>
</dbReference>
<protein>
    <recommendedName>
        <fullName evidence="5">Phosphatidylinositol-specific phospholipase C X domain-containing protein</fullName>
    </recommendedName>
</protein>
<evidence type="ECO:0000256" key="1">
    <source>
        <dbReference type="SAM" id="Phobius"/>
    </source>
</evidence>
<dbReference type="eggNOG" id="ENOG502R5CJ">
    <property type="taxonomic scope" value="Eukaryota"/>
</dbReference>
<dbReference type="InterPro" id="IPR051057">
    <property type="entry name" value="PI-PLC_domain"/>
</dbReference>
<evidence type="ECO:0000313" key="3">
    <source>
        <dbReference type="EMBL" id="ACI64956.1"/>
    </source>
</evidence>
<evidence type="ECO:0008006" key="5">
    <source>
        <dbReference type="Google" id="ProtNLM"/>
    </source>
</evidence>
<dbReference type="PaxDb" id="35128-Thaps7085"/>
<dbReference type="Proteomes" id="UP000001449">
    <property type="component" value="Chromosome 7"/>
</dbReference>
<dbReference type="SUPFAM" id="SSF51695">
    <property type="entry name" value="PLC-like phosphodiesterases"/>
    <property type="match status" value="1"/>
</dbReference>
<dbReference type="InterPro" id="IPR017946">
    <property type="entry name" value="PLC-like_Pdiesterase_TIM-brl"/>
</dbReference>
<feature type="signal peptide" evidence="2">
    <location>
        <begin position="1"/>
        <end position="33"/>
    </location>
</feature>
<keyword evidence="1" id="KW-0472">Membrane</keyword>
<evidence type="ECO:0000313" key="4">
    <source>
        <dbReference type="Proteomes" id="UP000001449"/>
    </source>
</evidence>
<dbReference type="GO" id="GO:0006629">
    <property type="term" value="P:lipid metabolic process"/>
    <property type="evidence" value="ECO:0007669"/>
    <property type="project" value="InterPro"/>
</dbReference>
<reference evidence="3 4" key="2">
    <citation type="journal article" date="2008" name="Nature">
        <title>The Phaeodactylum genome reveals the evolutionary history of diatom genomes.</title>
        <authorList>
            <person name="Bowler C."/>
            <person name="Allen A.E."/>
            <person name="Badger J.H."/>
            <person name="Grimwood J."/>
            <person name="Jabbari K."/>
            <person name="Kuo A."/>
            <person name="Maheswari U."/>
            <person name="Martens C."/>
            <person name="Maumus F."/>
            <person name="Otillar R.P."/>
            <person name="Rayko E."/>
            <person name="Salamov A."/>
            <person name="Vandepoele K."/>
            <person name="Beszteri B."/>
            <person name="Gruber A."/>
            <person name="Heijde M."/>
            <person name="Katinka M."/>
            <person name="Mock T."/>
            <person name="Valentin K."/>
            <person name="Verret F."/>
            <person name="Berges J.A."/>
            <person name="Brownlee C."/>
            <person name="Cadoret J.P."/>
            <person name="Chiovitti A."/>
            <person name="Choi C.J."/>
            <person name="Coesel S."/>
            <person name="De Martino A."/>
            <person name="Detter J.C."/>
            <person name="Durkin C."/>
            <person name="Falciatore A."/>
            <person name="Fournet J."/>
            <person name="Haruta M."/>
            <person name="Huysman M.J."/>
            <person name="Jenkins B.D."/>
            <person name="Jiroutova K."/>
            <person name="Jorgensen R.E."/>
            <person name="Joubert Y."/>
            <person name="Kaplan A."/>
            <person name="Kroger N."/>
            <person name="Kroth P.G."/>
            <person name="La Roche J."/>
            <person name="Lindquist E."/>
            <person name="Lommer M."/>
            <person name="Martin-Jezequel V."/>
            <person name="Lopez P.J."/>
            <person name="Lucas S."/>
            <person name="Mangogna M."/>
            <person name="McGinnis K."/>
            <person name="Medlin L.K."/>
            <person name="Montsant A."/>
            <person name="Oudot-Le Secq M.P."/>
            <person name="Napoli C."/>
            <person name="Obornik M."/>
            <person name="Parker M.S."/>
            <person name="Petit J.L."/>
            <person name="Porcel B.M."/>
            <person name="Poulsen N."/>
            <person name="Robison M."/>
            <person name="Rychlewski L."/>
            <person name="Rynearson T.A."/>
            <person name="Schmutz J."/>
            <person name="Shapiro H."/>
            <person name="Siaut M."/>
            <person name="Stanley M."/>
            <person name="Sussman M.R."/>
            <person name="Taylor A.R."/>
            <person name="Vardi A."/>
            <person name="von Dassow P."/>
            <person name="Vyverman W."/>
            <person name="Willis A."/>
            <person name="Wyrwicz L.S."/>
            <person name="Rokhsar D.S."/>
            <person name="Weissenbach J."/>
            <person name="Armbrust E.V."/>
            <person name="Green B.R."/>
            <person name="Van de Peer Y."/>
            <person name="Grigoriev I.V."/>
        </authorList>
    </citation>
    <scope>NUCLEOTIDE SEQUENCE [LARGE SCALE GENOMIC DNA]</scope>
    <source>
        <strain evidence="3 4">CCMP1335</strain>
    </source>
</reference>
<feature type="transmembrane region" description="Helical" evidence="1">
    <location>
        <begin position="499"/>
        <end position="521"/>
    </location>
</feature>